<dbReference type="AlphaFoldDB" id="A0A1E4U202"/>
<sequence length="559" mass="61786">MYDIRQVSRKVQNFVSSYSELENLIREATNTDGWGPTSSQEMKICSSILASVGQNTSSDEYNYNDIDLSHTYDETESYYNTFDYGNNTGNVPGKAILFFFKRIVEYSGSKNMNIIGLVGLNGKTTASEAVYNNFKKRYLNSGQEYRIILKSLQLLEYLLLHCFTPNNSFDIKHEIKHYESVLKYLKNSYQCTNSADHKNTLHTKLIKEKSEAVLSLIDDSNSELLAEKRIKLSSVANKIALESNTSLALEVGNRNRNNRSSSTSIGVSTRPRRESSFSSYITPAVDTVKGYITPKYKESSDGNGAIHIEGDEGELNYTNGDYNDFDVNNIQYESVGNKNYDANIYHKYRENNDFMDSNDGNDEEQDDDDDDDDFGELVGAGVAGEIPSSASSFRNKNSTNSNSNGNALDLLLMDSAIPTPRSISSGNGNGNVNGNGNLKVDSFTPHMNTPLKAYNNNVLSPLTPRSPNAMGVGQFPVSSGSIDYKLHSTPDNKILADFSAPKTTPVNYSNIGVTSISVSSSNQQQQQQQAQEKQAQTATKKSSFSFSDLLDEGKKMAGN</sequence>
<dbReference type="InterPro" id="IPR013809">
    <property type="entry name" value="ENTH"/>
</dbReference>
<dbReference type="PANTHER" id="PTHR12276">
    <property type="entry name" value="EPSIN/ENT-RELATED"/>
    <property type="match status" value="1"/>
</dbReference>
<dbReference type="GO" id="GO:0005768">
    <property type="term" value="C:endosome"/>
    <property type="evidence" value="ECO:0007669"/>
    <property type="project" value="TreeGrafter"/>
</dbReference>
<dbReference type="Proteomes" id="UP000094236">
    <property type="component" value="Unassembled WGS sequence"/>
</dbReference>
<feature type="compositionally biased region" description="Low complexity" evidence="1">
    <location>
        <begin position="523"/>
        <end position="541"/>
    </location>
</feature>
<proteinExistence type="predicted"/>
<dbReference type="GO" id="GO:0006897">
    <property type="term" value="P:endocytosis"/>
    <property type="evidence" value="ECO:0007669"/>
    <property type="project" value="TreeGrafter"/>
</dbReference>
<keyword evidence="4" id="KW-1185">Reference proteome</keyword>
<evidence type="ECO:0000256" key="1">
    <source>
        <dbReference type="SAM" id="MobiDB-lite"/>
    </source>
</evidence>
<dbReference type="GO" id="GO:0005543">
    <property type="term" value="F:phospholipid binding"/>
    <property type="evidence" value="ECO:0007669"/>
    <property type="project" value="TreeGrafter"/>
</dbReference>
<feature type="domain" description="ENTH" evidence="2">
    <location>
        <begin position="124"/>
        <end position="221"/>
    </location>
</feature>
<dbReference type="GO" id="GO:0030276">
    <property type="term" value="F:clathrin binding"/>
    <property type="evidence" value="ECO:0007669"/>
    <property type="project" value="TreeGrafter"/>
</dbReference>
<protein>
    <recommendedName>
        <fullName evidence="2">ENTH domain-containing protein</fullName>
    </recommendedName>
</protein>
<organism evidence="3 4">
    <name type="scientific">Pachysolen tannophilus NRRL Y-2460</name>
    <dbReference type="NCBI Taxonomy" id="669874"/>
    <lineage>
        <taxon>Eukaryota</taxon>
        <taxon>Fungi</taxon>
        <taxon>Dikarya</taxon>
        <taxon>Ascomycota</taxon>
        <taxon>Saccharomycotina</taxon>
        <taxon>Pichiomycetes</taxon>
        <taxon>Pachysolenaceae</taxon>
        <taxon>Pachysolen</taxon>
    </lineage>
</organism>
<dbReference type="GO" id="GO:0030125">
    <property type="term" value="C:clathrin vesicle coat"/>
    <property type="evidence" value="ECO:0007669"/>
    <property type="project" value="TreeGrafter"/>
</dbReference>
<dbReference type="Gene3D" id="1.25.40.90">
    <property type="match status" value="1"/>
</dbReference>
<feature type="region of interest" description="Disordered" evidence="1">
    <location>
        <begin position="351"/>
        <end position="406"/>
    </location>
</feature>
<dbReference type="EMBL" id="KV454011">
    <property type="protein sequence ID" value="ODV98017.1"/>
    <property type="molecule type" value="Genomic_DNA"/>
</dbReference>
<dbReference type="GO" id="GO:0005886">
    <property type="term" value="C:plasma membrane"/>
    <property type="evidence" value="ECO:0007669"/>
    <property type="project" value="TreeGrafter"/>
</dbReference>
<feature type="region of interest" description="Disordered" evidence="1">
    <location>
        <begin position="519"/>
        <end position="559"/>
    </location>
</feature>
<name>A0A1E4U202_PACTA</name>
<evidence type="ECO:0000313" key="4">
    <source>
        <dbReference type="Proteomes" id="UP000094236"/>
    </source>
</evidence>
<feature type="compositionally biased region" description="Low complexity" evidence="1">
    <location>
        <begin position="391"/>
        <end position="406"/>
    </location>
</feature>
<dbReference type="InterPro" id="IPR008942">
    <property type="entry name" value="ENTH_VHS"/>
</dbReference>
<dbReference type="Pfam" id="PF01417">
    <property type="entry name" value="ENTH"/>
    <property type="match status" value="1"/>
</dbReference>
<gene>
    <name evidence="3" type="ORF">PACTADRAFT_47839</name>
</gene>
<dbReference type="PANTHER" id="PTHR12276:SF45">
    <property type="entry name" value="CLATHRIN INTERACTOR 1"/>
    <property type="match status" value="1"/>
</dbReference>
<evidence type="ECO:0000313" key="3">
    <source>
        <dbReference type="EMBL" id="ODV98017.1"/>
    </source>
</evidence>
<dbReference type="OrthoDB" id="4033880at2759"/>
<accession>A0A1E4U202</accession>
<dbReference type="SUPFAM" id="SSF48464">
    <property type="entry name" value="ENTH/VHS domain"/>
    <property type="match status" value="2"/>
</dbReference>
<feature type="compositionally biased region" description="Acidic residues" evidence="1">
    <location>
        <begin position="359"/>
        <end position="375"/>
    </location>
</feature>
<reference evidence="4" key="1">
    <citation type="submission" date="2016-05" db="EMBL/GenBank/DDBJ databases">
        <title>Comparative genomics of biotechnologically important yeasts.</title>
        <authorList>
            <consortium name="DOE Joint Genome Institute"/>
            <person name="Riley R."/>
            <person name="Haridas S."/>
            <person name="Wolfe K.H."/>
            <person name="Lopes M.R."/>
            <person name="Hittinger C.T."/>
            <person name="Goker M."/>
            <person name="Salamov A."/>
            <person name="Wisecaver J."/>
            <person name="Long T.M."/>
            <person name="Aerts A.L."/>
            <person name="Barry K."/>
            <person name="Choi C."/>
            <person name="Clum A."/>
            <person name="Coughlan A.Y."/>
            <person name="Deshpande S."/>
            <person name="Douglass A.P."/>
            <person name="Hanson S.J."/>
            <person name="Klenk H.-P."/>
            <person name="Labutti K."/>
            <person name="Lapidus A."/>
            <person name="Lindquist E."/>
            <person name="Lipzen A."/>
            <person name="Meier-Kolthoff J.P."/>
            <person name="Ohm R.A."/>
            <person name="Otillar R.P."/>
            <person name="Pangilinan J."/>
            <person name="Peng Y."/>
            <person name="Rokas A."/>
            <person name="Rosa C.A."/>
            <person name="Scheuner C."/>
            <person name="Sibirny A.A."/>
            <person name="Slot J.C."/>
            <person name="Stielow J.B."/>
            <person name="Sun H."/>
            <person name="Kurtzman C.P."/>
            <person name="Blackwell M."/>
            <person name="Grigoriev I.V."/>
            <person name="Jeffries T.W."/>
        </authorList>
    </citation>
    <scope>NUCLEOTIDE SEQUENCE [LARGE SCALE GENOMIC DNA]</scope>
    <source>
        <strain evidence="4">NRRL Y-2460</strain>
    </source>
</reference>
<evidence type="ECO:0000259" key="2">
    <source>
        <dbReference type="Pfam" id="PF01417"/>
    </source>
</evidence>
<dbReference type="STRING" id="669874.A0A1E4U202"/>
<feature type="region of interest" description="Disordered" evidence="1">
    <location>
        <begin position="421"/>
        <end position="444"/>
    </location>
</feature>